<dbReference type="SUPFAM" id="SSF55724">
    <property type="entry name" value="Mog1p/PsbP-like"/>
    <property type="match status" value="1"/>
</dbReference>
<dbReference type="GeneID" id="8048794"/>
<evidence type="ECO:0000313" key="5">
    <source>
        <dbReference type="CGD" id="CAL0000162784"/>
    </source>
</evidence>
<dbReference type="GO" id="GO:0006606">
    <property type="term" value="P:protein import into nucleus"/>
    <property type="evidence" value="ECO:0007669"/>
    <property type="project" value="TreeGrafter"/>
</dbReference>
<dbReference type="CGD" id="CAL0000162784">
    <property type="gene designation" value="Cd36_61490"/>
</dbReference>
<dbReference type="Proteomes" id="UP000002605">
    <property type="component" value="Chromosome 6"/>
</dbReference>
<dbReference type="VEuPathDB" id="FungiDB:CD36_61490"/>
<sequence length="210" mass="24109">MTTELYGGAITITKLPDSFIDISQIRQVPDTQEVFINQLTSNSESFDQSFIIDLLERVDCIDYQEAINLHLQDIVPPNVYNHPIEEKINQDGIIRYFSFVKFIPHYNNKKINSNNLESPKQIITLICLIRLENVDTDVLLQYIIPLKDDLDHDNGDDNGDGDGEGNADEEEEVSFEKFGSTKVDKIVKESYKLFKEIALSFTIKNWNLFA</sequence>
<name>B9WIL2_CANDC</name>
<keyword evidence="2" id="KW-0813">Transport</keyword>
<comment type="similarity">
    <text evidence="1">Belongs to the MOG1 family.</text>
</comment>
<reference evidence="6 7" key="1">
    <citation type="journal article" date="2009" name="Genome Res.">
        <title>Comparative genomics of the fungal pathogens Candida dubliniensis and Candida albicans.</title>
        <authorList>
            <person name="Jackson A.P."/>
            <person name="Gamble J.A."/>
            <person name="Yeomans T."/>
            <person name="Moran G.P."/>
            <person name="Saunders D."/>
            <person name="Harris D."/>
            <person name="Aslett M."/>
            <person name="Barrell J.F."/>
            <person name="Butler G."/>
            <person name="Citiulo F."/>
            <person name="Coleman D.C."/>
            <person name="de Groot P.W.J."/>
            <person name="Goodwin T.J."/>
            <person name="Quail M.A."/>
            <person name="McQuillan J."/>
            <person name="Munro C.A."/>
            <person name="Pain A."/>
            <person name="Poulter R.T."/>
            <person name="Rajandream M.A."/>
            <person name="Renauld H."/>
            <person name="Spiering M.J."/>
            <person name="Tivey A."/>
            <person name="Gow N.A.R."/>
            <person name="Barrell B."/>
            <person name="Sullivan D.J."/>
            <person name="Berriman M."/>
        </authorList>
    </citation>
    <scope>NUCLEOTIDE SEQUENCE [LARGE SCALE GENOMIC DNA]</scope>
    <source>
        <strain evidence="7">CD36 / ATCC MYA-646 / CBS 7987 / NCPF 3949 / NRRL Y-17841</strain>
    </source>
</reference>
<keyword evidence="7" id="KW-1185">Reference proteome</keyword>
<evidence type="ECO:0000313" key="6">
    <source>
        <dbReference type="EMBL" id="CAX41077.1"/>
    </source>
</evidence>
<organism evidence="6 7">
    <name type="scientific">Candida dubliniensis (strain CD36 / ATCC MYA-646 / CBS 7987 / NCPF 3949 / NRRL Y-17841)</name>
    <name type="common">Yeast</name>
    <dbReference type="NCBI Taxonomy" id="573826"/>
    <lineage>
        <taxon>Eukaryota</taxon>
        <taxon>Fungi</taxon>
        <taxon>Dikarya</taxon>
        <taxon>Ascomycota</taxon>
        <taxon>Saccharomycotina</taxon>
        <taxon>Pichiomycetes</taxon>
        <taxon>Debaryomycetaceae</taxon>
        <taxon>Candida/Lodderomyces clade</taxon>
        <taxon>Candida</taxon>
    </lineage>
</organism>
<dbReference type="GO" id="GO:0005634">
    <property type="term" value="C:nucleus"/>
    <property type="evidence" value="ECO:0007669"/>
    <property type="project" value="TreeGrafter"/>
</dbReference>
<accession>B9WIL2</accession>
<feature type="region of interest" description="Disordered" evidence="4">
    <location>
        <begin position="153"/>
        <end position="173"/>
    </location>
</feature>
<dbReference type="EMBL" id="FM992693">
    <property type="protein sequence ID" value="CAX41077.1"/>
    <property type="molecule type" value="Genomic_DNA"/>
</dbReference>
<dbReference type="PANTHER" id="PTHR15837:SF0">
    <property type="entry name" value="RAN GUANINE NUCLEOTIDE RELEASE FACTOR"/>
    <property type="match status" value="1"/>
</dbReference>
<evidence type="ECO:0000256" key="3">
    <source>
        <dbReference type="ARBA" id="ARBA00022927"/>
    </source>
</evidence>
<dbReference type="HOGENOM" id="CLU_081345_1_2_1"/>
<dbReference type="AlphaFoldDB" id="B9WIL2"/>
<dbReference type="InterPro" id="IPR016123">
    <property type="entry name" value="Mog1/PsbP_a/b/a-sand"/>
</dbReference>
<dbReference type="eggNOG" id="KOG3329">
    <property type="taxonomic scope" value="Eukaryota"/>
</dbReference>
<dbReference type="OrthoDB" id="10255285at2759"/>
<evidence type="ECO:0000313" key="7">
    <source>
        <dbReference type="Proteomes" id="UP000002605"/>
    </source>
</evidence>
<evidence type="ECO:0000256" key="2">
    <source>
        <dbReference type="ARBA" id="ARBA00022448"/>
    </source>
</evidence>
<evidence type="ECO:0000256" key="1">
    <source>
        <dbReference type="ARBA" id="ARBA00010307"/>
    </source>
</evidence>
<dbReference type="RefSeq" id="XP_002420924.1">
    <property type="nucleotide sequence ID" value="XM_002420879.1"/>
</dbReference>
<feature type="compositionally biased region" description="Acidic residues" evidence="4">
    <location>
        <begin position="156"/>
        <end position="173"/>
    </location>
</feature>
<dbReference type="PANTHER" id="PTHR15837">
    <property type="entry name" value="RAN GUANINE NUCLEOTIDE RELEASE FACTOR"/>
    <property type="match status" value="1"/>
</dbReference>
<gene>
    <name evidence="5" type="ordered locus">Cd36_61490</name>
    <name evidence="6" type="ORF">CD36_61490</name>
</gene>
<protein>
    <submittedName>
        <fullName evidence="6">Nuclear import protein, putative</fullName>
    </submittedName>
</protein>
<dbReference type="GO" id="GO:0005085">
    <property type="term" value="F:guanyl-nucleotide exchange factor activity"/>
    <property type="evidence" value="ECO:0007669"/>
    <property type="project" value="TreeGrafter"/>
</dbReference>
<evidence type="ECO:0000256" key="4">
    <source>
        <dbReference type="SAM" id="MobiDB-lite"/>
    </source>
</evidence>
<keyword evidence="3" id="KW-0653">Protein transport</keyword>
<dbReference type="InterPro" id="IPR007681">
    <property type="entry name" value="Mog1"/>
</dbReference>
<proteinExistence type="inferred from homology"/>
<dbReference type="GO" id="GO:0031267">
    <property type="term" value="F:small GTPase binding"/>
    <property type="evidence" value="ECO:0007669"/>
    <property type="project" value="TreeGrafter"/>
</dbReference>
<dbReference type="Gene3D" id="3.40.1000.10">
    <property type="entry name" value="Mog1/PsbP, alpha/beta/alpha sandwich"/>
    <property type="match status" value="1"/>
</dbReference>
<dbReference type="Pfam" id="PF04603">
    <property type="entry name" value="Mog1"/>
    <property type="match status" value="1"/>
</dbReference>
<dbReference type="KEGG" id="cdu:CD36_61490"/>